<feature type="domain" description="GGDEF" evidence="7">
    <location>
        <begin position="185"/>
        <end position="322"/>
    </location>
</feature>
<feature type="compositionally biased region" description="Pro residues" evidence="5">
    <location>
        <begin position="336"/>
        <end position="348"/>
    </location>
</feature>
<dbReference type="PROSITE" id="PS50110">
    <property type="entry name" value="RESPONSE_REGULATORY"/>
    <property type="match status" value="1"/>
</dbReference>
<dbReference type="Pfam" id="PF00990">
    <property type="entry name" value="GGDEF"/>
    <property type="match status" value="1"/>
</dbReference>
<evidence type="ECO:0000256" key="1">
    <source>
        <dbReference type="ARBA" id="ARBA00012528"/>
    </source>
</evidence>
<reference evidence="8 9" key="1">
    <citation type="submission" date="2017-11" db="EMBL/GenBank/DDBJ databases">
        <title>Draft genome sequence of Mitsuaria sp. HWN-4.</title>
        <authorList>
            <person name="Gundlapally S.R."/>
        </authorList>
    </citation>
    <scope>NUCLEOTIDE SEQUENCE [LARGE SCALE GENOMIC DNA]</scope>
    <source>
        <strain evidence="8 9">HWN-4</strain>
    </source>
</reference>
<keyword evidence="3" id="KW-0597">Phosphoprotein</keyword>
<dbReference type="AlphaFoldDB" id="A0A2G9CDR0"/>
<dbReference type="GO" id="GO:0000160">
    <property type="term" value="P:phosphorelay signal transduction system"/>
    <property type="evidence" value="ECO:0007669"/>
    <property type="project" value="InterPro"/>
</dbReference>
<dbReference type="OrthoDB" id="9813903at2"/>
<protein>
    <recommendedName>
        <fullName evidence="1">diguanylate cyclase</fullName>
        <ecNumber evidence="1">2.7.7.65</ecNumber>
    </recommendedName>
</protein>
<dbReference type="InterPro" id="IPR001789">
    <property type="entry name" value="Sig_transdc_resp-reg_receiver"/>
</dbReference>
<name>A0A2G9CDR0_9BURK</name>
<dbReference type="GO" id="GO:1902201">
    <property type="term" value="P:negative regulation of bacterial-type flagellum-dependent cell motility"/>
    <property type="evidence" value="ECO:0007669"/>
    <property type="project" value="TreeGrafter"/>
</dbReference>
<dbReference type="SMART" id="SM00448">
    <property type="entry name" value="REC"/>
    <property type="match status" value="1"/>
</dbReference>
<organism evidence="8 9">
    <name type="scientific">Roseateles chitinivorans</name>
    <dbReference type="NCBI Taxonomy" id="2917965"/>
    <lineage>
        <taxon>Bacteria</taxon>
        <taxon>Pseudomonadati</taxon>
        <taxon>Pseudomonadota</taxon>
        <taxon>Betaproteobacteria</taxon>
        <taxon>Burkholderiales</taxon>
        <taxon>Sphaerotilaceae</taxon>
        <taxon>Roseateles</taxon>
    </lineage>
</organism>
<dbReference type="InterPro" id="IPR050469">
    <property type="entry name" value="Diguanylate_Cyclase"/>
</dbReference>
<dbReference type="EMBL" id="PEOG01000009">
    <property type="protein sequence ID" value="PIM54561.1"/>
    <property type="molecule type" value="Genomic_DNA"/>
</dbReference>
<dbReference type="Gene3D" id="3.30.70.270">
    <property type="match status" value="1"/>
</dbReference>
<dbReference type="PROSITE" id="PS50887">
    <property type="entry name" value="GGDEF"/>
    <property type="match status" value="1"/>
</dbReference>
<dbReference type="InterPro" id="IPR043128">
    <property type="entry name" value="Rev_trsase/Diguanyl_cyclase"/>
</dbReference>
<dbReference type="SMART" id="SM00267">
    <property type="entry name" value="GGDEF"/>
    <property type="match status" value="1"/>
</dbReference>
<dbReference type="PANTHER" id="PTHR45138">
    <property type="entry name" value="REGULATORY COMPONENTS OF SENSORY TRANSDUCTION SYSTEM"/>
    <property type="match status" value="1"/>
</dbReference>
<evidence type="ECO:0000259" key="7">
    <source>
        <dbReference type="PROSITE" id="PS50887"/>
    </source>
</evidence>
<keyword evidence="9" id="KW-1185">Reference proteome</keyword>
<dbReference type="CDD" id="cd01949">
    <property type="entry name" value="GGDEF"/>
    <property type="match status" value="1"/>
</dbReference>
<dbReference type="GO" id="GO:0052621">
    <property type="term" value="F:diguanylate cyclase activity"/>
    <property type="evidence" value="ECO:0007669"/>
    <property type="project" value="UniProtKB-EC"/>
</dbReference>
<evidence type="ECO:0000256" key="5">
    <source>
        <dbReference type="SAM" id="MobiDB-lite"/>
    </source>
</evidence>
<dbReference type="Pfam" id="PF00072">
    <property type="entry name" value="Response_reg"/>
    <property type="match status" value="1"/>
</dbReference>
<evidence type="ECO:0000313" key="8">
    <source>
        <dbReference type="EMBL" id="PIM54561.1"/>
    </source>
</evidence>
<sequence>MHPLPAAPTPLTILIVDDQSATRVALTAELDRAGHRVLEADSAEWALELFRRYRPDLVLLDVEMPGHDGYWTCREMRAAEPGGWTPIIFLSQFNQDEDVWKGIESGGDDYLVKPVSAMILHAKLRAMQRLALMRARLVQMSEDLRAANAQLEELSSVDALTGLMNRRALDARLQQELDLARREGKPLTLMLCDVDHFKRYNDAAGHVAGDACLRRIGQLLKETCRRPSDCAGRYGGEEFALVLPNTPRSGAMTYARALMRTVELAAIPHPDSPTGGTITLSGGITTCLPDESTSAEGLIIRADDALYNAKSTGRNRFFSYEMQMDTAEQRRAVAPSPGPAAPPPATPT</sequence>
<feature type="coiled-coil region" evidence="4">
    <location>
        <begin position="130"/>
        <end position="157"/>
    </location>
</feature>
<dbReference type="GO" id="GO:0043709">
    <property type="term" value="P:cell adhesion involved in single-species biofilm formation"/>
    <property type="evidence" value="ECO:0007669"/>
    <property type="project" value="TreeGrafter"/>
</dbReference>
<dbReference type="InterPro" id="IPR011006">
    <property type="entry name" value="CheY-like_superfamily"/>
</dbReference>
<evidence type="ECO:0000256" key="3">
    <source>
        <dbReference type="PROSITE-ProRule" id="PRU00169"/>
    </source>
</evidence>
<dbReference type="GO" id="GO:0005886">
    <property type="term" value="C:plasma membrane"/>
    <property type="evidence" value="ECO:0007669"/>
    <property type="project" value="TreeGrafter"/>
</dbReference>
<dbReference type="NCBIfam" id="TIGR00254">
    <property type="entry name" value="GGDEF"/>
    <property type="match status" value="1"/>
</dbReference>
<comment type="caution">
    <text evidence="8">The sequence shown here is derived from an EMBL/GenBank/DDBJ whole genome shotgun (WGS) entry which is preliminary data.</text>
</comment>
<dbReference type="Proteomes" id="UP000231501">
    <property type="component" value="Unassembled WGS sequence"/>
</dbReference>
<dbReference type="SUPFAM" id="SSF52172">
    <property type="entry name" value="CheY-like"/>
    <property type="match status" value="1"/>
</dbReference>
<evidence type="ECO:0000259" key="6">
    <source>
        <dbReference type="PROSITE" id="PS50110"/>
    </source>
</evidence>
<evidence type="ECO:0000313" key="9">
    <source>
        <dbReference type="Proteomes" id="UP000231501"/>
    </source>
</evidence>
<dbReference type="InterPro" id="IPR000160">
    <property type="entry name" value="GGDEF_dom"/>
</dbReference>
<dbReference type="EC" id="2.7.7.65" evidence="1"/>
<feature type="region of interest" description="Disordered" evidence="5">
    <location>
        <begin position="327"/>
        <end position="348"/>
    </location>
</feature>
<dbReference type="InterPro" id="IPR029787">
    <property type="entry name" value="Nucleotide_cyclase"/>
</dbReference>
<keyword evidence="4" id="KW-0175">Coiled coil</keyword>
<feature type="domain" description="Response regulatory" evidence="6">
    <location>
        <begin position="12"/>
        <end position="128"/>
    </location>
</feature>
<gene>
    <name evidence="8" type="ORF">CS062_04045</name>
</gene>
<dbReference type="FunFam" id="3.30.70.270:FF:000001">
    <property type="entry name" value="Diguanylate cyclase domain protein"/>
    <property type="match status" value="1"/>
</dbReference>
<feature type="modified residue" description="4-aspartylphosphate" evidence="3">
    <location>
        <position position="61"/>
    </location>
</feature>
<comment type="catalytic activity">
    <reaction evidence="2">
        <text>2 GTP = 3',3'-c-di-GMP + 2 diphosphate</text>
        <dbReference type="Rhea" id="RHEA:24898"/>
        <dbReference type="ChEBI" id="CHEBI:33019"/>
        <dbReference type="ChEBI" id="CHEBI:37565"/>
        <dbReference type="ChEBI" id="CHEBI:58805"/>
        <dbReference type="EC" id="2.7.7.65"/>
    </reaction>
</comment>
<dbReference type="PANTHER" id="PTHR45138:SF9">
    <property type="entry name" value="DIGUANYLATE CYCLASE DGCM-RELATED"/>
    <property type="match status" value="1"/>
</dbReference>
<dbReference type="RefSeq" id="WP_099860203.1">
    <property type="nucleotide sequence ID" value="NZ_PEOG01000009.1"/>
</dbReference>
<proteinExistence type="predicted"/>
<evidence type="ECO:0000256" key="4">
    <source>
        <dbReference type="SAM" id="Coils"/>
    </source>
</evidence>
<evidence type="ECO:0000256" key="2">
    <source>
        <dbReference type="ARBA" id="ARBA00034247"/>
    </source>
</evidence>
<dbReference type="SUPFAM" id="SSF55073">
    <property type="entry name" value="Nucleotide cyclase"/>
    <property type="match status" value="1"/>
</dbReference>
<dbReference type="Gene3D" id="3.40.50.2300">
    <property type="match status" value="1"/>
</dbReference>
<accession>A0A2G9CDR0</accession>